<dbReference type="OrthoDB" id="579898at2"/>
<sequence>MHNQERPTAFEQTPQLEALITEQRSLLQALGQELRSLQQQVCTLQTEVRQQPTLGFSNGRDYIIIERDKNILWHRFDNDEPLPIKSKILKGYIRRVAFVDKEYPKLHVFIEGDREYVLVTGFETYFARELLAAIGTLKSEDLAHPVIIKPDTGSDDSKSKHKPVFCNVIHRGRTIKPGTLRDQDIHQLLKRAEAVLKGDIATVKQGHPATSQGNVTQFPASQPSAVLPKLPQMPSKAVKPAQPAATQAQNPVDWIKVCRDLNISKQQLMAVARSLKLPHGKLDRAQSARLYQAVYEQYGEAAG</sequence>
<dbReference type="RefSeq" id="WP_110987578.1">
    <property type="nucleotide sequence ID" value="NZ_CAWNWM010000013.1"/>
</dbReference>
<name>A0A2W1JP33_9CYAN</name>
<reference evidence="1 2" key="1">
    <citation type="journal article" date="2018" name="Sci. Rep.">
        <title>A novel species of the marine cyanobacterium Acaryochloris with a unique pigment content and lifestyle.</title>
        <authorList>
            <person name="Partensky F."/>
            <person name="Six C."/>
            <person name="Ratin M."/>
            <person name="Garczarek L."/>
            <person name="Vaulot D."/>
            <person name="Probert I."/>
            <person name="Calteau A."/>
            <person name="Gourvil P."/>
            <person name="Marie D."/>
            <person name="Grebert T."/>
            <person name="Bouchier C."/>
            <person name="Le Panse S."/>
            <person name="Gachenot M."/>
            <person name="Rodriguez F."/>
            <person name="Garrido J.L."/>
        </authorList>
    </citation>
    <scope>NUCLEOTIDE SEQUENCE [LARGE SCALE GENOMIC DNA]</scope>
    <source>
        <strain evidence="1 2">RCC1774</strain>
    </source>
</reference>
<dbReference type="AlphaFoldDB" id="A0A2W1JP33"/>
<accession>A0A2W1JP33</accession>
<organism evidence="1 2">
    <name type="scientific">Acaryochloris thomasi RCC1774</name>
    <dbReference type="NCBI Taxonomy" id="1764569"/>
    <lineage>
        <taxon>Bacteria</taxon>
        <taxon>Bacillati</taxon>
        <taxon>Cyanobacteriota</taxon>
        <taxon>Cyanophyceae</taxon>
        <taxon>Acaryochloridales</taxon>
        <taxon>Acaryochloridaceae</taxon>
        <taxon>Acaryochloris</taxon>
        <taxon>Acaryochloris thomasi</taxon>
    </lineage>
</organism>
<comment type="caution">
    <text evidence="1">The sequence shown here is derived from an EMBL/GenBank/DDBJ whole genome shotgun (WGS) entry which is preliminary data.</text>
</comment>
<evidence type="ECO:0000313" key="2">
    <source>
        <dbReference type="Proteomes" id="UP000248857"/>
    </source>
</evidence>
<gene>
    <name evidence="1" type="ORF">C1752_04344</name>
</gene>
<protein>
    <submittedName>
        <fullName evidence="1">Uncharacterized protein</fullName>
    </submittedName>
</protein>
<dbReference type="Proteomes" id="UP000248857">
    <property type="component" value="Unassembled WGS sequence"/>
</dbReference>
<dbReference type="EMBL" id="PQWO01000013">
    <property type="protein sequence ID" value="PZD71914.1"/>
    <property type="molecule type" value="Genomic_DNA"/>
</dbReference>
<evidence type="ECO:0000313" key="1">
    <source>
        <dbReference type="EMBL" id="PZD71914.1"/>
    </source>
</evidence>
<proteinExistence type="predicted"/>
<keyword evidence="2" id="KW-1185">Reference proteome</keyword>